<comment type="caution">
    <text evidence="2">The sequence shown here is derived from an EMBL/GenBank/DDBJ whole genome shotgun (WGS) entry which is preliminary data.</text>
</comment>
<reference evidence="2" key="1">
    <citation type="submission" date="2023-03" db="EMBL/GenBank/DDBJ databases">
        <title>Massive genome expansion in bonnet fungi (Mycena s.s.) driven by repeated elements and novel gene families across ecological guilds.</title>
        <authorList>
            <consortium name="Lawrence Berkeley National Laboratory"/>
            <person name="Harder C.B."/>
            <person name="Miyauchi S."/>
            <person name="Viragh M."/>
            <person name="Kuo A."/>
            <person name="Thoen E."/>
            <person name="Andreopoulos B."/>
            <person name="Lu D."/>
            <person name="Skrede I."/>
            <person name="Drula E."/>
            <person name="Henrissat B."/>
            <person name="Morin E."/>
            <person name="Kohler A."/>
            <person name="Barry K."/>
            <person name="LaButti K."/>
            <person name="Morin E."/>
            <person name="Salamov A."/>
            <person name="Lipzen A."/>
            <person name="Mereny Z."/>
            <person name="Hegedus B."/>
            <person name="Baldrian P."/>
            <person name="Stursova M."/>
            <person name="Weitz H."/>
            <person name="Taylor A."/>
            <person name="Grigoriev I.V."/>
            <person name="Nagy L.G."/>
            <person name="Martin F."/>
            <person name="Kauserud H."/>
        </authorList>
    </citation>
    <scope>NUCLEOTIDE SEQUENCE</scope>
    <source>
        <strain evidence="2">9284</strain>
    </source>
</reference>
<dbReference type="Pfam" id="PF24016">
    <property type="entry name" value="DUF7330"/>
    <property type="match status" value="1"/>
</dbReference>
<evidence type="ECO:0000313" key="3">
    <source>
        <dbReference type="Proteomes" id="UP001221142"/>
    </source>
</evidence>
<sequence length="207" mass="22433">VKPTNFLSLSRSNGGLKGTYIIDPHIKIPSSLLAPLAADETEETRRNMSVQTSNGNIDANIYVVGDDAEVKRQCTLYLKASNASIVAKLHTNPTSPRPSINLHAYNSNGPITVHIPASFRGPLTIRARHGSPRLVGPLASATTTSSEASGTWRYFVGDLADYTSEEEWLGDKLDLETHNGSVEVKYVDETGNDTSSKKGFWGRLFGS</sequence>
<feature type="non-terminal residue" evidence="2">
    <location>
        <position position="207"/>
    </location>
</feature>
<evidence type="ECO:0000259" key="1">
    <source>
        <dbReference type="Pfam" id="PF24016"/>
    </source>
</evidence>
<dbReference type="EMBL" id="JARKIF010000013">
    <property type="protein sequence ID" value="KAJ7624837.1"/>
    <property type="molecule type" value="Genomic_DNA"/>
</dbReference>
<organism evidence="2 3">
    <name type="scientific">Roridomyces roridus</name>
    <dbReference type="NCBI Taxonomy" id="1738132"/>
    <lineage>
        <taxon>Eukaryota</taxon>
        <taxon>Fungi</taxon>
        <taxon>Dikarya</taxon>
        <taxon>Basidiomycota</taxon>
        <taxon>Agaricomycotina</taxon>
        <taxon>Agaricomycetes</taxon>
        <taxon>Agaricomycetidae</taxon>
        <taxon>Agaricales</taxon>
        <taxon>Marasmiineae</taxon>
        <taxon>Mycenaceae</taxon>
        <taxon>Roridomyces</taxon>
    </lineage>
</organism>
<feature type="domain" description="DUF7330" evidence="1">
    <location>
        <begin position="5"/>
        <end position="189"/>
    </location>
</feature>
<proteinExistence type="predicted"/>
<evidence type="ECO:0000313" key="2">
    <source>
        <dbReference type="EMBL" id="KAJ7624837.1"/>
    </source>
</evidence>
<dbReference type="InterPro" id="IPR055754">
    <property type="entry name" value="DUF7330"/>
</dbReference>
<name>A0AAD7BLT1_9AGAR</name>
<accession>A0AAD7BLT1</accession>
<dbReference type="Proteomes" id="UP001221142">
    <property type="component" value="Unassembled WGS sequence"/>
</dbReference>
<dbReference type="AlphaFoldDB" id="A0AAD7BLT1"/>
<gene>
    <name evidence="2" type="ORF">FB45DRAFT_751627</name>
</gene>
<protein>
    <recommendedName>
        <fullName evidence="1">DUF7330 domain-containing protein</fullName>
    </recommendedName>
</protein>
<keyword evidence="3" id="KW-1185">Reference proteome</keyword>